<dbReference type="Proteomes" id="UP000578531">
    <property type="component" value="Unassembled WGS sequence"/>
</dbReference>
<feature type="chain" id="PRO_5034705417" evidence="1">
    <location>
        <begin position="22"/>
        <end position="100"/>
    </location>
</feature>
<feature type="signal peptide" evidence="1">
    <location>
        <begin position="1"/>
        <end position="21"/>
    </location>
</feature>
<proteinExistence type="predicted"/>
<organism evidence="2 3">
    <name type="scientific">Letharia columbiana</name>
    <dbReference type="NCBI Taxonomy" id="112416"/>
    <lineage>
        <taxon>Eukaryota</taxon>
        <taxon>Fungi</taxon>
        <taxon>Dikarya</taxon>
        <taxon>Ascomycota</taxon>
        <taxon>Pezizomycotina</taxon>
        <taxon>Lecanoromycetes</taxon>
        <taxon>OSLEUM clade</taxon>
        <taxon>Lecanoromycetidae</taxon>
        <taxon>Lecanorales</taxon>
        <taxon>Lecanorineae</taxon>
        <taxon>Parmeliaceae</taxon>
        <taxon>Letharia</taxon>
    </lineage>
</organism>
<name>A0A8H6G482_9LECA</name>
<gene>
    <name evidence="2" type="ORF">HO173_001827</name>
</gene>
<accession>A0A8H6G482</accession>
<dbReference type="RefSeq" id="XP_037169485.1">
    <property type="nucleotide sequence ID" value="XM_037303763.1"/>
</dbReference>
<protein>
    <submittedName>
        <fullName evidence="2">Uncharacterized protein</fullName>
    </submittedName>
</protein>
<dbReference type="EMBL" id="JACCJC010000004">
    <property type="protein sequence ID" value="KAF6240216.1"/>
    <property type="molecule type" value="Genomic_DNA"/>
</dbReference>
<keyword evidence="3" id="KW-1185">Reference proteome</keyword>
<sequence>MPSIAKITTVFLLALTSGTLAEPPRFPAPEPLVTCLENIYHEGYQCPGAAGVRGCSENRYDLLICQAVSFNGVTTDQPSLVQHCGAASCHADPNTCVLSC</sequence>
<comment type="caution">
    <text evidence="2">The sequence shown here is derived from an EMBL/GenBank/DDBJ whole genome shotgun (WGS) entry which is preliminary data.</text>
</comment>
<evidence type="ECO:0000313" key="3">
    <source>
        <dbReference type="Proteomes" id="UP000578531"/>
    </source>
</evidence>
<reference evidence="2 3" key="1">
    <citation type="journal article" date="2020" name="Genomics">
        <title>Complete, high-quality genomes from long-read metagenomic sequencing of two wolf lichen thalli reveals enigmatic genome architecture.</title>
        <authorList>
            <person name="McKenzie S.K."/>
            <person name="Walston R.F."/>
            <person name="Allen J.L."/>
        </authorList>
    </citation>
    <scope>NUCLEOTIDE SEQUENCE [LARGE SCALE GENOMIC DNA]</scope>
    <source>
        <strain evidence="2">WasteWater2</strain>
    </source>
</reference>
<dbReference type="GeneID" id="59283501"/>
<evidence type="ECO:0000313" key="2">
    <source>
        <dbReference type="EMBL" id="KAF6240216.1"/>
    </source>
</evidence>
<keyword evidence="1" id="KW-0732">Signal</keyword>
<dbReference type="AlphaFoldDB" id="A0A8H6G482"/>
<evidence type="ECO:0000256" key="1">
    <source>
        <dbReference type="SAM" id="SignalP"/>
    </source>
</evidence>